<evidence type="ECO:0000313" key="1">
    <source>
        <dbReference type="EMBL" id="BCO25862.1"/>
    </source>
</evidence>
<reference evidence="1 2" key="1">
    <citation type="journal article" date="2021" name="Microbiol. Spectr.">
        <title>A Single Bacterium Capable of Oxidation and Reduction of Iron at Circumneutral pH.</title>
        <authorList>
            <person name="Kato S."/>
            <person name="Ohkuma M."/>
        </authorList>
    </citation>
    <scope>NUCLEOTIDE SEQUENCE [LARGE SCALE GENOMIC DNA]</scope>
    <source>
        <strain evidence="1 2">MIZ03</strain>
    </source>
</reference>
<sequence>MLKSPLNVSSMIYIFSIKSISYANKAKLFWRLLASLQSFFSCRICRPLGLQKRHGIPPADSPSGFGGG</sequence>
<protein>
    <submittedName>
        <fullName evidence="1">Uncharacterized protein</fullName>
    </submittedName>
</protein>
<proteinExistence type="predicted"/>
<organism evidence="1 2">
    <name type="scientific">Rhodoferax lithotrophicus</name>
    <dbReference type="NCBI Taxonomy" id="2798804"/>
    <lineage>
        <taxon>Bacteria</taxon>
        <taxon>Pseudomonadati</taxon>
        <taxon>Pseudomonadota</taxon>
        <taxon>Betaproteobacteria</taxon>
        <taxon>Burkholderiales</taxon>
        <taxon>Comamonadaceae</taxon>
        <taxon>Rhodoferax</taxon>
    </lineage>
</organism>
<dbReference type="EMBL" id="AP024238">
    <property type="protein sequence ID" value="BCO25862.1"/>
    <property type="molecule type" value="Genomic_DNA"/>
</dbReference>
<evidence type="ECO:0000313" key="2">
    <source>
        <dbReference type="Proteomes" id="UP000824366"/>
    </source>
</evidence>
<gene>
    <name evidence="1" type="ORF">MIZ03_0741</name>
</gene>
<name>A0ABM7MHY9_9BURK</name>
<dbReference type="Proteomes" id="UP000824366">
    <property type="component" value="Chromosome"/>
</dbReference>
<accession>A0ABM7MHY9</accession>
<keyword evidence="2" id="KW-1185">Reference proteome</keyword>